<dbReference type="CDD" id="cd22401">
    <property type="entry name" value="KH-I_IGF2BP_rpt2"/>
    <property type="match status" value="1"/>
</dbReference>
<keyword evidence="6" id="KW-0694">RNA-binding</keyword>
<dbReference type="InterPro" id="IPR036612">
    <property type="entry name" value="KH_dom_type_1_sf"/>
</dbReference>
<accession>A0A7R8WCW5</accession>
<evidence type="ECO:0000256" key="3">
    <source>
        <dbReference type="ARBA" id="ARBA00022737"/>
    </source>
</evidence>
<dbReference type="SMART" id="SM00322">
    <property type="entry name" value="KH"/>
    <property type="match status" value="4"/>
</dbReference>
<keyword evidence="2" id="KW-0813">Transport</keyword>
<feature type="compositionally biased region" description="Low complexity" evidence="7">
    <location>
        <begin position="341"/>
        <end position="363"/>
    </location>
</feature>
<proteinExistence type="inferred from homology"/>
<feature type="region of interest" description="Disordered" evidence="7">
    <location>
        <begin position="1292"/>
        <end position="1359"/>
    </location>
</feature>
<dbReference type="GO" id="GO:0051028">
    <property type="term" value="P:mRNA transport"/>
    <property type="evidence" value="ECO:0007669"/>
    <property type="project" value="UniProtKB-KW"/>
</dbReference>
<keyword evidence="3" id="KW-0677">Repeat</keyword>
<dbReference type="CDD" id="cd22403">
    <property type="entry name" value="KH-I_IGF2BP_rpt4"/>
    <property type="match status" value="1"/>
</dbReference>
<feature type="region of interest" description="Disordered" evidence="7">
    <location>
        <begin position="433"/>
        <end position="457"/>
    </location>
</feature>
<dbReference type="InterPro" id="IPR004088">
    <property type="entry name" value="KH_dom_type_1"/>
</dbReference>
<dbReference type="OrthoDB" id="752362at2759"/>
<dbReference type="GO" id="GO:0003723">
    <property type="term" value="F:RNA binding"/>
    <property type="evidence" value="ECO:0007669"/>
    <property type="project" value="UniProtKB-UniRule"/>
</dbReference>
<comment type="similarity">
    <text evidence="1">Belongs to the RRM IMP/VICKZ family.</text>
</comment>
<dbReference type="Gene3D" id="3.30.1370.10">
    <property type="entry name" value="K Homology domain, type 1"/>
    <property type="match status" value="3"/>
</dbReference>
<dbReference type="GO" id="GO:0006417">
    <property type="term" value="P:regulation of translation"/>
    <property type="evidence" value="ECO:0007669"/>
    <property type="project" value="UniProtKB-KW"/>
</dbReference>
<dbReference type="InterPro" id="IPR035979">
    <property type="entry name" value="RBD_domain_sf"/>
</dbReference>
<evidence type="ECO:0000256" key="1">
    <source>
        <dbReference type="ARBA" id="ARBA00009094"/>
    </source>
</evidence>
<keyword evidence="5" id="KW-0810">Translation regulation</keyword>
<evidence type="ECO:0000313" key="8">
    <source>
        <dbReference type="EMBL" id="CAD7229291.1"/>
    </source>
</evidence>
<evidence type="ECO:0000256" key="2">
    <source>
        <dbReference type="ARBA" id="ARBA00022448"/>
    </source>
</evidence>
<dbReference type="PROSITE" id="PS50102">
    <property type="entry name" value="RRM"/>
    <property type="match status" value="2"/>
</dbReference>
<organism evidence="8">
    <name type="scientific">Cyprideis torosa</name>
    <dbReference type="NCBI Taxonomy" id="163714"/>
    <lineage>
        <taxon>Eukaryota</taxon>
        <taxon>Metazoa</taxon>
        <taxon>Ecdysozoa</taxon>
        <taxon>Arthropoda</taxon>
        <taxon>Crustacea</taxon>
        <taxon>Oligostraca</taxon>
        <taxon>Ostracoda</taxon>
        <taxon>Podocopa</taxon>
        <taxon>Podocopida</taxon>
        <taxon>Cytherocopina</taxon>
        <taxon>Cytheroidea</taxon>
        <taxon>Cytherideidae</taxon>
        <taxon>Cyprideis</taxon>
    </lineage>
</organism>
<evidence type="ECO:0000256" key="7">
    <source>
        <dbReference type="SAM" id="MobiDB-lite"/>
    </source>
</evidence>
<dbReference type="SUPFAM" id="SSF54928">
    <property type="entry name" value="RNA-binding domain, RBD"/>
    <property type="match status" value="1"/>
</dbReference>
<reference evidence="8" key="1">
    <citation type="submission" date="2020-11" db="EMBL/GenBank/DDBJ databases">
        <authorList>
            <person name="Tran Van P."/>
        </authorList>
    </citation>
    <scope>NUCLEOTIDE SEQUENCE</scope>
</reference>
<sequence length="1359" mass="144844">MRLMEGVTMADDSVNRQSVTKLFLSGLPPDVEQETVVELLLEHDIVASEVDVKSGGTVYLDCADQSTADRAIDKLNGFKFQGSSLLVEPATNGTAMSDSGQESARRVLACDSYLLGGRVSAGGATGHVLLAGGRGRERTYRSDVEEQDSESARLAVANDLRSLWSGSTFFCQHGRGCGPELESTLNWRKAGSDGVRVRSCVLQISGLSSDLDLENFRNKLDTFGEVASVDRVEDGLLVTYGDEEQANRARSGLNGTSLEEHPSSIMTVEYVNSEEQPLAVAGDSSPATPETDGATPAIAQAESTTPSIPDEVANSEPKMNGDASLATDDDPDKLSASSPNPQGGQTSSGSASPSPTSGGAASQTSNQKKPSSRSGGGSKGNRFSGGGGSQGGNSGSQMGASSALRPSDFPLRMLVSGEMVGAIIGRQFVGGRCGSPPVRSSSPAQGTTIRQITQQTRARVDVHRKDNTGTHDKAITIYGNPENCTAACKKILEVMQEESRSMGRMVDGVDPSGEIPLRLLAHNNLIGRIIGKGGATIKKVMQDTDTKITVSSINELSPFNLERVITIKGSLEAVASAEALISTKLRQSYESDLQAMAPQAVMFPGGIHPMMMATLPGAVQGGPGGGPIRGGGHPSAGIYSQAAGLPGGPHFASAAGGFGPGGLAGPPGAPNQGVLSPVNQVQETAYLSIPNNSVGAVIGTKGSYIRNIIRVSGASVKIAPPQEGVEGSEAPPQGPYAERKVTIIGGPEAQWKSKMSLVIGIRRRPSYIHFRFRGSSSSLSSRRRVPFRPVKISGKSEATPVVKHGLKRSLKKTYVRRQAISKKNGAGTHRQPPARYPLKVRSSENRPTAGFVTAKGFRNKDALKADLLSWALQPFVSRTSLGLSPSVGLFRGSRNMFLFFWWTLVLMLTSVTPPRSLEGGVTNSSKKNCSDPSLYVLQNLELITGEVNLSDSAFSTAGPPIVCARRSFLLSRSREDDESCASVGGEARSLMRTTLSWIKQSKSGFGNDKRSWWTRVLGSLSMTAWWSRYLEGHEEHFLTPKVLLYLFIQGRKCVPGQVQRFFTNCVRGHASEFAHGFSFLASPLYLRADRGEVSEQIIQRKDVVVIDDVQNISVSVARSFAEAVDDPRRPKPRLWILTARVAVPCFQKEILRLVESHIPSRTEAQGMIYEKLREEIFNSQTGRIPVEDPRLSVEIPVPSSQVGRIIGKGGSNVRELQRATGAVIKLPEQGVTPSAGNNDTLVHISGPFYSVQSAQRRIRTMVAPPQNLSGGGPPGGPLANPHVHVFAPQMQGSFAPHPQHQGPTAGGPHHPQSAQPHPSNLRMGPRGNGLQQPTPVHMNHAQPKPGGPYVVSHAAHNAM</sequence>
<dbReference type="CDD" id="cd22400">
    <property type="entry name" value="KH-I_IGF2BP_rpt1"/>
    <property type="match status" value="1"/>
</dbReference>
<dbReference type="Pfam" id="PF00076">
    <property type="entry name" value="RRM_1"/>
    <property type="match status" value="1"/>
</dbReference>
<feature type="compositionally biased region" description="Low complexity" evidence="7">
    <location>
        <begin position="445"/>
        <end position="457"/>
    </location>
</feature>
<protein>
    <submittedName>
        <fullName evidence="8">Uncharacterized protein</fullName>
    </submittedName>
</protein>
<dbReference type="PROSITE" id="PS50084">
    <property type="entry name" value="KH_TYPE_1"/>
    <property type="match status" value="4"/>
</dbReference>
<dbReference type="SMART" id="SM00360">
    <property type="entry name" value="RRM"/>
    <property type="match status" value="2"/>
</dbReference>
<evidence type="ECO:0000256" key="5">
    <source>
        <dbReference type="ARBA" id="ARBA00022845"/>
    </source>
</evidence>
<dbReference type="PANTHER" id="PTHR10288">
    <property type="entry name" value="KH DOMAIN CONTAINING RNA BINDING PROTEIN"/>
    <property type="match status" value="1"/>
</dbReference>
<dbReference type="Gene3D" id="3.30.70.330">
    <property type="match status" value="2"/>
</dbReference>
<feature type="region of interest" description="Disordered" evidence="7">
    <location>
        <begin position="299"/>
        <end position="404"/>
    </location>
</feature>
<feature type="compositionally biased region" description="Gly residues" evidence="7">
    <location>
        <begin position="374"/>
        <end position="394"/>
    </location>
</feature>
<name>A0A7R8WCW5_9CRUS</name>
<dbReference type="CDD" id="cd22402">
    <property type="entry name" value="KH-I_IGF2BP_rpt3"/>
    <property type="match status" value="1"/>
</dbReference>
<evidence type="ECO:0000256" key="4">
    <source>
        <dbReference type="ARBA" id="ARBA00022816"/>
    </source>
</evidence>
<dbReference type="Pfam" id="PF00013">
    <property type="entry name" value="KH_1"/>
    <property type="match status" value="4"/>
</dbReference>
<evidence type="ECO:0000256" key="6">
    <source>
        <dbReference type="ARBA" id="ARBA00022884"/>
    </source>
</evidence>
<keyword evidence="4" id="KW-0509">mRNA transport</keyword>
<dbReference type="InterPro" id="IPR004087">
    <property type="entry name" value="KH_dom"/>
</dbReference>
<dbReference type="InterPro" id="IPR000504">
    <property type="entry name" value="RRM_dom"/>
</dbReference>
<dbReference type="CDD" id="cd00590">
    <property type="entry name" value="RRM_SF"/>
    <property type="match status" value="1"/>
</dbReference>
<dbReference type="EMBL" id="OB661980">
    <property type="protein sequence ID" value="CAD7229291.1"/>
    <property type="molecule type" value="Genomic_DNA"/>
</dbReference>
<dbReference type="Gene3D" id="3.30.310.210">
    <property type="match status" value="1"/>
</dbReference>
<feature type="compositionally biased region" description="Low complexity" evidence="7">
    <location>
        <begin position="1308"/>
        <end position="1319"/>
    </location>
</feature>
<dbReference type="SUPFAM" id="SSF54791">
    <property type="entry name" value="Eukaryotic type KH-domain (KH-domain type I)"/>
    <property type="match status" value="4"/>
</dbReference>
<dbReference type="InterPro" id="IPR012677">
    <property type="entry name" value="Nucleotide-bd_a/b_plait_sf"/>
</dbReference>
<gene>
    <name evidence="8" type="ORF">CTOB1V02_LOCUS7164</name>
</gene>